<dbReference type="Proteomes" id="UP001501183">
    <property type="component" value="Unassembled WGS sequence"/>
</dbReference>
<reference evidence="2" key="1">
    <citation type="journal article" date="2019" name="Int. J. Syst. Evol. Microbiol.">
        <title>The Global Catalogue of Microorganisms (GCM) 10K type strain sequencing project: providing services to taxonomists for standard genome sequencing and annotation.</title>
        <authorList>
            <consortium name="The Broad Institute Genomics Platform"/>
            <consortium name="The Broad Institute Genome Sequencing Center for Infectious Disease"/>
            <person name="Wu L."/>
            <person name="Ma J."/>
        </authorList>
    </citation>
    <scope>NUCLEOTIDE SEQUENCE [LARGE SCALE GENOMIC DNA]</scope>
    <source>
        <strain evidence="2">JCM 32206</strain>
    </source>
</reference>
<keyword evidence="2" id="KW-1185">Reference proteome</keyword>
<accession>A0ABP8NXX4</accession>
<evidence type="ECO:0008006" key="3">
    <source>
        <dbReference type="Google" id="ProtNLM"/>
    </source>
</evidence>
<dbReference type="RefSeq" id="WP_345342586.1">
    <property type="nucleotide sequence ID" value="NZ_BAABFB010000022.1"/>
</dbReference>
<protein>
    <recommendedName>
        <fullName evidence="3">Apea-like HEPN domain-containing protein</fullName>
    </recommendedName>
</protein>
<evidence type="ECO:0000313" key="1">
    <source>
        <dbReference type="EMBL" id="GAA4474164.1"/>
    </source>
</evidence>
<name>A0ABP8NXX4_9NOCA</name>
<proteinExistence type="predicted"/>
<gene>
    <name evidence="1" type="ORF">GCM10023094_09250</name>
</gene>
<dbReference type="EMBL" id="BAABFB010000022">
    <property type="protein sequence ID" value="GAA4474164.1"/>
    <property type="molecule type" value="Genomic_DNA"/>
</dbReference>
<sequence length="368" mass="40964">MVDDYLARVQPATDPLDGFSNELIAQLDVDGGNGFSWWAGQSDWKTLTLISDYLIQSVRGTSKALTAASLSATELSHLRFSRQAKVSGALSVLDRDPTATVDDYIRAFTDNAIGRKAELKAEMAEEHTLYHLAQTLDRLAIVLIIVGGFQLKNVVKSDWSTLDSLKFELDDAISPNRPRVEPAGSAARKLQSKLLAPLDDLDKYGPPDWLPWLRESRNALTHRAPGTNWTILASKRRLVRPLYQQPKWSDVQTHVYADNPGPNGALIQEDSEVTLDGLCASVTHFVTDLTQAARECWTARQSDPSLIVQHGTQWADREPTNERLKFRGYGDGKIIKLSKGTDVRVNPSEARRLQAARLHDSGRQLWLS</sequence>
<comment type="caution">
    <text evidence="1">The sequence shown here is derived from an EMBL/GenBank/DDBJ whole genome shotgun (WGS) entry which is preliminary data.</text>
</comment>
<evidence type="ECO:0000313" key="2">
    <source>
        <dbReference type="Proteomes" id="UP001501183"/>
    </source>
</evidence>
<organism evidence="1 2">
    <name type="scientific">Rhodococcus olei</name>
    <dbReference type="NCBI Taxonomy" id="2161675"/>
    <lineage>
        <taxon>Bacteria</taxon>
        <taxon>Bacillati</taxon>
        <taxon>Actinomycetota</taxon>
        <taxon>Actinomycetes</taxon>
        <taxon>Mycobacteriales</taxon>
        <taxon>Nocardiaceae</taxon>
        <taxon>Rhodococcus</taxon>
    </lineage>
</organism>